<reference evidence="1" key="1">
    <citation type="submission" date="2022-05" db="EMBL/GenBank/DDBJ databases">
        <title>Expanded diversity of anoxic marine methylotrophy in a Black Sea sulfate reducing microorganism.</title>
        <authorList>
            <person name="Fischer P.Q."/>
            <person name="Stams A.J.M."/>
            <person name="Villanueva L."/>
            <person name="Sousa D.Z."/>
        </authorList>
    </citation>
    <scope>NUCLEOTIDE SEQUENCE</scope>
    <source>
        <strain evidence="1">P130</strain>
    </source>
</reference>
<keyword evidence="2" id="KW-1185">Reference proteome</keyword>
<dbReference type="EMBL" id="JAMJEV010000008">
    <property type="protein sequence ID" value="MDO0823483.1"/>
    <property type="molecule type" value="Genomic_DNA"/>
</dbReference>
<evidence type="ECO:0000313" key="1">
    <source>
        <dbReference type="EMBL" id="MDO0823483.1"/>
    </source>
</evidence>
<gene>
    <name evidence="1" type="ORF">M8H41_11515</name>
</gene>
<dbReference type="Proteomes" id="UP001176021">
    <property type="component" value="Unassembled WGS sequence"/>
</dbReference>
<sequence length="62" mass="7492">MDKNLARLQTWQFKFGIDSEFKQHPGDYPSKLMLKKFFCFIRVDLEDRCRWADGSVQQKIHL</sequence>
<accession>A0ABT8QQ49</accession>
<dbReference type="RefSeq" id="WP_302048832.1">
    <property type="nucleotide sequence ID" value="NZ_JAMJEV010000008.1"/>
</dbReference>
<protein>
    <submittedName>
        <fullName evidence="1">Uncharacterized protein</fullName>
    </submittedName>
</protein>
<comment type="caution">
    <text evidence="1">The sequence shown here is derived from an EMBL/GenBank/DDBJ whole genome shotgun (WGS) entry which is preliminary data.</text>
</comment>
<proteinExistence type="predicted"/>
<evidence type="ECO:0000313" key="2">
    <source>
        <dbReference type="Proteomes" id="UP001176021"/>
    </source>
</evidence>
<name>A0ABT8QQ49_9FIRM</name>
<organism evidence="1 2">
    <name type="scientific">Desulfosporosinus nitroreducens</name>
    <dbReference type="NCBI Taxonomy" id="2018668"/>
    <lineage>
        <taxon>Bacteria</taxon>
        <taxon>Bacillati</taxon>
        <taxon>Bacillota</taxon>
        <taxon>Clostridia</taxon>
        <taxon>Eubacteriales</taxon>
        <taxon>Desulfitobacteriaceae</taxon>
        <taxon>Desulfosporosinus</taxon>
    </lineage>
</organism>